<dbReference type="InterPro" id="IPR023562">
    <property type="entry name" value="ClpP/TepA"/>
</dbReference>
<comment type="caution">
    <text evidence="10">The sequence shown here is derived from an EMBL/GenBank/DDBJ whole genome shotgun (WGS) entry which is preliminary data.</text>
</comment>
<comment type="similarity">
    <text evidence="1 7 9">Belongs to the peptidase S14 family.</text>
</comment>
<dbReference type="EC" id="3.4.21.92" evidence="7"/>
<dbReference type="GO" id="GO:0008233">
    <property type="term" value="F:peptidase activity"/>
    <property type="evidence" value="ECO:0007669"/>
    <property type="project" value="UniProtKB-KW"/>
</dbReference>
<dbReference type="Gene3D" id="3.90.226.10">
    <property type="entry name" value="2-enoyl-CoA Hydratase, Chain A, domain 1"/>
    <property type="match status" value="1"/>
</dbReference>
<evidence type="ECO:0000256" key="2">
    <source>
        <dbReference type="ARBA" id="ARBA00022490"/>
    </source>
</evidence>
<sequence length="217" mass="23759">MTPRRSSRDPFAAAFESVSQAAEGQQPSSFIDPLGQRLLRERIIFLGQEVDDEISNKICGELLLLSAEDAKRDIFLYINSPGGSVTAGMAIYDIMQYVPNDVSTVAMGLAASMGQFLLCAGTTGKRYSLPHARILMHQPLGGIGGTASDIKIQAEQMLYTKKMFAERIAFHTGQTVEQIERDSDHDRWFTAEEAKDYGFVDHVVRSANLVPSAGPVS</sequence>
<dbReference type="SUPFAM" id="SSF52096">
    <property type="entry name" value="ClpP/crotonase"/>
    <property type="match status" value="1"/>
</dbReference>
<comment type="catalytic activity">
    <reaction evidence="6 7 8">
        <text>Hydrolysis of proteins to small peptides in the presence of ATP and magnesium. alpha-casein is the usual test substrate. In the absence of ATP, only oligopeptides shorter than five residues are hydrolyzed (such as succinyl-Leu-Tyr-|-NHMec, and Leu-Tyr-Leu-|-Tyr-Trp, in which cleavage of the -Tyr-|-Leu- and -Tyr-|-Trp bonds also occurs).</text>
        <dbReference type="EC" id="3.4.21.92"/>
    </reaction>
</comment>
<dbReference type="InterPro" id="IPR029045">
    <property type="entry name" value="ClpP/crotonase-like_dom_sf"/>
</dbReference>
<feature type="active site" description="Nucleophile" evidence="7">
    <location>
        <position position="112"/>
    </location>
</feature>
<feature type="active site" evidence="7 8">
    <location>
        <position position="137"/>
    </location>
</feature>
<evidence type="ECO:0000256" key="4">
    <source>
        <dbReference type="ARBA" id="ARBA00022801"/>
    </source>
</evidence>
<evidence type="ECO:0000256" key="1">
    <source>
        <dbReference type="ARBA" id="ARBA00007039"/>
    </source>
</evidence>
<keyword evidence="11" id="KW-1185">Reference proteome</keyword>
<dbReference type="PRINTS" id="PR00127">
    <property type="entry name" value="CLPPROTEASEP"/>
</dbReference>
<keyword evidence="4 7" id="KW-0378">Hydrolase</keyword>
<evidence type="ECO:0000256" key="8">
    <source>
        <dbReference type="PROSITE-ProRule" id="PRU10086"/>
    </source>
</evidence>
<dbReference type="NCBIfam" id="NF001368">
    <property type="entry name" value="PRK00277.1"/>
    <property type="match status" value="1"/>
</dbReference>
<dbReference type="CDD" id="cd07017">
    <property type="entry name" value="S14_ClpP_2"/>
    <property type="match status" value="1"/>
</dbReference>
<dbReference type="PANTHER" id="PTHR10381:SF70">
    <property type="entry name" value="ATP-DEPENDENT CLP PROTEASE PROTEOLYTIC SUBUNIT"/>
    <property type="match status" value="1"/>
</dbReference>
<keyword evidence="2 7" id="KW-0963">Cytoplasm</keyword>
<evidence type="ECO:0000313" key="10">
    <source>
        <dbReference type="EMBL" id="MFC4588695.1"/>
    </source>
</evidence>
<evidence type="ECO:0000256" key="5">
    <source>
        <dbReference type="ARBA" id="ARBA00022825"/>
    </source>
</evidence>
<dbReference type="InterPro" id="IPR033135">
    <property type="entry name" value="ClpP_His_AS"/>
</dbReference>
<accession>A0ABV9EJT0</accession>
<dbReference type="GO" id="GO:0006508">
    <property type="term" value="P:proteolysis"/>
    <property type="evidence" value="ECO:0007669"/>
    <property type="project" value="UniProtKB-KW"/>
</dbReference>
<dbReference type="Pfam" id="PF00574">
    <property type="entry name" value="CLP_protease"/>
    <property type="match status" value="1"/>
</dbReference>
<gene>
    <name evidence="7" type="primary">clpP</name>
    <name evidence="10" type="ORF">ACFO8L_21585</name>
</gene>
<dbReference type="InterPro" id="IPR001907">
    <property type="entry name" value="ClpP"/>
</dbReference>
<proteinExistence type="inferred from homology"/>
<name>A0ABV9EJT0_9ACTN</name>
<dbReference type="RefSeq" id="WP_262842324.1">
    <property type="nucleotide sequence ID" value="NZ_JANZYP010000010.1"/>
</dbReference>
<comment type="function">
    <text evidence="7">Cleaves peptides in various proteins in a process that requires ATP hydrolysis. Has a chymotrypsin-like activity. Plays a major role in the degradation of misfolded proteins.</text>
</comment>
<reference evidence="11" key="1">
    <citation type="journal article" date="2019" name="Int. J. Syst. Evol. Microbiol.">
        <title>The Global Catalogue of Microorganisms (GCM) 10K type strain sequencing project: providing services to taxonomists for standard genome sequencing and annotation.</title>
        <authorList>
            <consortium name="The Broad Institute Genomics Platform"/>
            <consortium name="The Broad Institute Genome Sequencing Center for Infectious Disease"/>
            <person name="Wu L."/>
            <person name="Ma J."/>
        </authorList>
    </citation>
    <scope>NUCLEOTIDE SEQUENCE [LARGE SCALE GENOMIC DNA]</scope>
    <source>
        <strain evidence="11">CCUG 49560</strain>
    </source>
</reference>
<dbReference type="Proteomes" id="UP001595891">
    <property type="component" value="Unassembled WGS sequence"/>
</dbReference>
<dbReference type="PROSITE" id="PS00382">
    <property type="entry name" value="CLP_PROTEASE_HIS"/>
    <property type="match status" value="1"/>
</dbReference>
<evidence type="ECO:0000313" key="11">
    <source>
        <dbReference type="Proteomes" id="UP001595891"/>
    </source>
</evidence>
<comment type="subunit">
    <text evidence="7">Fourteen ClpP subunits assemble into 2 heptameric rings which stack back to back to give a disk-like structure with a central cavity, resembling the structure of eukaryotic proteasomes.</text>
</comment>
<protein>
    <recommendedName>
        <fullName evidence="7 9">ATP-dependent Clp protease proteolytic subunit</fullName>
        <ecNumber evidence="7">3.4.21.92</ecNumber>
    </recommendedName>
    <alternativeName>
        <fullName evidence="7">Endopeptidase Clp</fullName>
    </alternativeName>
</protein>
<evidence type="ECO:0000256" key="3">
    <source>
        <dbReference type="ARBA" id="ARBA00022670"/>
    </source>
</evidence>
<dbReference type="PANTHER" id="PTHR10381">
    <property type="entry name" value="ATP-DEPENDENT CLP PROTEASE PROTEOLYTIC SUBUNIT"/>
    <property type="match status" value="1"/>
</dbReference>
<comment type="subcellular location">
    <subcellularLocation>
        <location evidence="7">Cytoplasm</location>
    </subcellularLocation>
</comment>
<dbReference type="NCBIfam" id="NF009205">
    <property type="entry name" value="PRK12553.1"/>
    <property type="match status" value="1"/>
</dbReference>
<evidence type="ECO:0000256" key="6">
    <source>
        <dbReference type="ARBA" id="ARBA00034021"/>
    </source>
</evidence>
<dbReference type="EMBL" id="JBHSFN010000013">
    <property type="protein sequence ID" value="MFC4588695.1"/>
    <property type="molecule type" value="Genomic_DNA"/>
</dbReference>
<organism evidence="10 11">
    <name type="scientific">Sphaerisporangium corydalis</name>
    <dbReference type="NCBI Taxonomy" id="1441875"/>
    <lineage>
        <taxon>Bacteria</taxon>
        <taxon>Bacillati</taxon>
        <taxon>Actinomycetota</taxon>
        <taxon>Actinomycetes</taxon>
        <taxon>Streptosporangiales</taxon>
        <taxon>Streptosporangiaceae</taxon>
        <taxon>Sphaerisporangium</taxon>
    </lineage>
</organism>
<evidence type="ECO:0000256" key="9">
    <source>
        <dbReference type="RuleBase" id="RU003567"/>
    </source>
</evidence>
<evidence type="ECO:0000256" key="7">
    <source>
        <dbReference type="HAMAP-Rule" id="MF_00444"/>
    </source>
</evidence>
<keyword evidence="3 7" id="KW-0645">Protease</keyword>
<dbReference type="HAMAP" id="MF_00444">
    <property type="entry name" value="ClpP"/>
    <property type="match status" value="1"/>
</dbReference>
<keyword evidence="5 7" id="KW-0720">Serine protease</keyword>